<dbReference type="AlphaFoldDB" id="A0A7J7F4U3"/>
<evidence type="ECO:0000256" key="3">
    <source>
        <dbReference type="ARBA" id="ARBA00022692"/>
    </source>
</evidence>
<dbReference type="GO" id="GO:0006950">
    <property type="term" value="P:response to stress"/>
    <property type="evidence" value="ECO:0007669"/>
    <property type="project" value="UniProtKB-ARBA"/>
</dbReference>
<feature type="non-terminal residue" evidence="8">
    <location>
        <position position="1"/>
    </location>
</feature>
<evidence type="ECO:0000256" key="7">
    <source>
        <dbReference type="RuleBase" id="RU363059"/>
    </source>
</evidence>
<keyword evidence="6" id="KW-0472">Membrane</keyword>
<comment type="function">
    <text evidence="7">Functional component of endoplasmic reticulum-associated degradation (ERAD) for misfolded lumenal proteins. May act by forming a channel that allows the retrotranslocation of misfolded proteins into the cytosol where they are ubiquitinated and degraded by the proteasome.</text>
</comment>
<dbReference type="PANTHER" id="PTHR11009">
    <property type="entry name" value="DER1-LIKE PROTEIN, DERLIN"/>
    <property type="match status" value="1"/>
</dbReference>
<comment type="subcellular location">
    <subcellularLocation>
        <location evidence="1 7">Endoplasmic reticulum membrane</location>
        <topology evidence="1 7">Multi-pass membrane protein</topology>
    </subcellularLocation>
</comment>
<evidence type="ECO:0000256" key="6">
    <source>
        <dbReference type="ARBA" id="ARBA00023136"/>
    </source>
</evidence>
<reference evidence="8 9" key="1">
    <citation type="journal article" date="2020" name="Mol. Biol. Evol.">
        <title>Interspecific Gene Flow and the Evolution of Specialization in Black and White Rhinoceros.</title>
        <authorList>
            <person name="Moodley Y."/>
            <person name="Westbury M.V."/>
            <person name="Russo I.M."/>
            <person name="Gopalakrishnan S."/>
            <person name="Rakotoarivelo A."/>
            <person name="Olsen R.A."/>
            <person name="Prost S."/>
            <person name="Tunstall T."/>
            <person name="Ryder O.A."/>
            <person name="Dalen L."/>
            <person name="Bruford M.W."/>
        </authorList>
    </citation>
    <scope>NUCLEOTIDE SEQUENCE [LARGE SCALE GENOMIC DNA]</scope>
    <source>
        <strain evidence="8">SBR-YM</strain>
        <tissue evidence="8">Skin</tissue>
    </source>
</reference>
<organism evidence="8 9">
    <name type="scientific">Diceros bicornis minor</name>
    <name type="common">South-central black rhinoceros</name>
    <dbReference type="NCBI Taxonomy" id="77932"/>
    <lineage>
        <taxon>Eukaryota</taxon>
        <taxon>Metazoa</taxon>
        <taxon>Chordata</taxon>
        <taxon>Craniata</taxon>
        <taxon>Vertebrata</taxon>
        <taxon>Euteleostomi</taxon>
        <taxon>Mammalia</taxon>
        <taxon>Eutheria</taxon>
        <taxon>Laurasiatheria</taxon>
        <taxon>Perissodactyla</taxon>
        <taxon>Rhinocerotidae</taxon>
        <taxon>Diceros</taxon>
    </lineage>
</organism>
<dbReference type="Pfam" id="PF04511">
    <property type="entry name" value="DER1"/>
    <property type="match status" value="1"/>
</dbReference>
<evidence type="ECO:0000256" key="5">
    <source>
        <dbReference type="ARBA" id="ARBA00022989"/>
    </source>
</evidence>
<evidence type="ECO:0000313" key="9">
    <source>
        <dbReference type="Proteomes" id="UP000551758"/>
    </source>
</evidence>
<evidence type="ECO:0000256" key="4">
    <source>
        <dbReference type="ARBA" id="ARBA00022824"/>
    </source>
</evidence>
<dbReference type="InterPro" id="IPR007599">
    <property type="entry name" value="DER1"/>
</dbReference>
<sequence length="232" mass="24962">MAWGGLVADFLQVPAVTRAYTAACMPTTAAMVSRAGGLVVAMVTARGGRVFVVTTGAGGSPSLQPGAGVAVVTALDGGRLGYAGSRAAPDAPLAAPPLHLPPRLARPRLTARTSQVWRLVTTFLFFGPLRFSFFFHMLFVYPPRADRAGARRGQAARREAPGAGKLRPGPVALPIQTPRFRYCRMLEEGLRLHVSLRGRPHDRIAVGHISYFLEDVFPNQPVGKRLLLTPRF</sequence>
<keyword evidence="5" id="KW-1133">Transmembrane helix</keyword>
<protein>
    <recommendedName>
        <fullName evidence="7">Derlin</fullName>
    </recommendedName>
</protein>
<name>A0A7J7F4U3_DICBM</name>
<evidence type="ECO:0000256" key="1">
    <source>
        <dbReference type="ARBA" id="ARBA00004477"/>
    </source>
</evidence>
<evidence type="ECO:0000256" key="2">
    <source>
        <dbReference type="ARBA" id="ARBA00008917"/>
    </source>
</evidence>
<gene>
    <name evidence="8" type="ORF">HPG69_016525</name>
</gene>
<comment type="caution">
    <text evidence="8">The sequence shown here is derived from an EMBL/GenBank/DDBJ whole genome shotgun (WGS) entry which is preliminary data.</text>
</comment>
<dbReference type="Proteomes" id="UP000551758">
    <property type="component" value="Unassembled WGS sequence"/>
</dbReference>
<accession>A0A7J7F4U3</accession>
<keyword evidence="3" id="KW-0812">Transmembrane</keyword>
<dbReference type="GO" id="GO:0005789">
    <property type="term" value="C:endoplasmic reticulum membrane"/>
    <property type="evidence" value="ECO:0007669"/>
    <property type="project" value="UniProtKB-SubCell"/>
</dbReference>
<dbReference type="EMBL" id="JACDTQ010001372">
    <property type="protein sequence ID" value="KAF5923059.1"/>
    <property type="molecule type" value="Genomic_DNA"/>
</dbReference>
<proteinExistence type="inferred from homology"/>
<keyword evidence="4 7" id="KW-0256">Endoplasmic reticulum</keyword>
<comment type="similarity">
    <text evidence="2 7">Belongs to the derlin family.</text>
</comment>
<keyword evidence="9" id="KW-1185">Reference proteome</keyword>
<evidence type="ECO:0000313" key="8">
    <source>
        <dbReference type="EMBL" id="KAF5923059.1"/>
    </source>
</evidence>